<dbReference type="Proteomes" id="UP000237347">
    <property type="component" value="Unassembled WGS sequence"/>
</dbReference>
<accession>A0AAW0K2K3</accession>
<comment type="caution">
    <text evidence="3">The sequence shown here is derived from an EMBL/GenBank/DDBJ whole genome shotgun (WGS) entry which is preliminary data.</text>
</comment>
<dbReference type="Pfam" id="PF10536">
    <property type="entry name" value="PMD"/>
    <property type="match status" value="1"/>
</dbReference>
<reference evidence="3 4" key="1">
    <citation type="journal article" date="2018" name="Sci. Data">
        <title>The draft genome sequence of cork oak.</title>
        <authorList>
            <person name="Ramos A.M."/>
            <person name="Usie A."/>
            <person name="Barbosa P."/>
            <person name="Barros P.M."/>
            <person name="Capote T."/>
            <person name="Chaves I."/>
            <person name="Simoes F."/>
            <person name="Abreu I."/>
            <person name="Carrasquinho I."/>
            <person name="Faro C."/>
            <person name="Guimaraes J.B."/>
            <person name="Mendonca D."/>
            <person name="Nobrega F."/>
            <person name="Rodrigues L."/>
            <person name="Saibo N.J.M."/>
            <person name="Varela M.C."/>
            <person name="Egas C."/>
            <person name="Matos J."/>
            <person name="Miguel C.M."/>
            <person name="Oliveira M.M."/>
            <person name="Ricardo C.P."/>
            <person name="Goncalves S."/>
        </authorList>
    </citation>
    <scope>NUCLEOTIDE SEQUENCE [LARGE SCALE GENOMIC DNA]</scope>
    <source>
        <strain evidence="4">cv. HL8</strain>
    </source>
</reference>
<dbReference type="PANTHER" id="PTHR46033:SF8">
    <property type="entry name" value="PROTEIN MAINTENANCE OF MERISTEMS-LIKE"/>
    <property type="match status" value="1"/>
</dbReference>
<organism evidence="3 4">
    <name type="scientific">Quercus suber</name>
    <name type="common">Cork oak</name>
    <dbReference type="NCBI Taxonomy" id="58331"/>
    <lineage>
        <taxon>Eukaryota</taxon>
        <taxon>Viridiplantae</taxon>
        <taxon>Streptophyta</taxon>
        <taxon>Embryophyta</taxon>
        <taxon>Tracheophyta</taxon>
        <taxon>Spermatophyta</taxon>
        <taxon>Magnoliopsida</taxon>
        <taxon>eudicotyledons</taxon>
        <taxon>Gunneridae</taxon>
        <taxon>Pentapetalae</taxon>
        <taxon>rosids</taxon>
        <taxon>fabids</taxon>
        <taxon>Fagales</taxon>
        <taxon>Fagaceae</taxon>
        <taxon>Quercus</taxon>
    </lineage>
</organism>
<name>A0AAW0K2K3_QUESU</name>
<evidence type="ECO:0000313" key="3">
    <source>
        <dbReference type="EMBL" id="KAK7833055.1"/>
    </source>
</evidence>
<protein>
    <submittedName>
        <fullName evidence="3">Serine/threonine-protein phosphatase 7 long form like protein</fullName>
    </submittedName>
</protein>
<evidence type="ECO:0000256" key="1">
    <source>
        <dbReference type="SAM" id="MobiDB-lite"/>
    </source>
</evidence>
<evidence type="ECO:0000259" key="2">
    <source>
        <dbReference type="Pfam" id="PF10536"/>
    </source>
</evidence>
<dbReference type="InterPro" id="IPR044824">
    <property type="entry name" value="MAIN-like"/>
</dbReference>
<dbReference type="PANTHER" id="PTHR46033">
    <property type="entry name" value="PROTEIN MAIN-LIKE 2"/>
    <property type="match status" value="1"/>
</dbReference>
<feature type="region of interest" description="Disordered" evidence="1">
    <location>
        <begin position="272"/>
        <end position="300"/>
    </location>
</feature>
<gene>
    <name evidence="3" type="primary">MAIL3_22</name>
    <name evidence="3" type="ORF">CFP56_025873</name>
</gene>
<sequence length="483" mass="52722">MNAQTLSLSFTHSHKAQTLKPAVAENPLQRKSVVGGGSISSALEARTASGVLEASRALSSAKSWELYGNGGDGGPCSHSGLSLRLLVGLPKILLGFFPHFISPEDMDPLRAGPSIRDVLTRQDAHRSSLLWDAHLAGEGVPGVLTCRHREKGLLEGLFEGGDPLPADASEELVQQYARFYILEMLAGILFMDKSGERHSIMYLQFFNPISNGKRYSWGSAALSWLYRHLCKASEKEAKQIGGAVLLVQLWAWERFPYICPVMRHPHQALPPGPLAIRTPKPSPSPSHIHTKPKPSNRRWQKTRCSGRVLSAAEVSLLLWKLERQVEFSKQVELSRRRSLGNSTATAATADLALTQADPKANALRKSGCPNYDKLRQLFALNAAIGAVQISSNTSTPDSDEERALEEEIANKHPIEEPTGNGKKVAKKADRASDKTIALQEYTALAKERFNKKKGKSMGSSEHVAQSTCGGDPCFLGRALEVLN</sequence>
<dbReference type="InterPro" id="IPR019557">
    <property type="entry name" value="AminoTfrase-like_pln_mobile"/>
</dbReference>
<evidence type="ECO:0000313" key="4">
    <source>
        <dbReference type="Proteomes" id="UP000237347"/>
    </source>
</evidence>
<dbReference type="GO" id="GO:0010073">
    <property type="term" value="P:meristem maintenance"/>
    <property type="evidence" value="ECO:0007669"/>
    <property type="project" value="InterPro"/>
</dbReference>
<dbReference type="EMBL" id="PKMF04000413">
    <property type="protein sequence ID" value="KAK7833055.1"/>
    <property type="molecule type" value="Genomic_DNA"/>
</dbReference>
<feature type="domain" description="Aminotransferase-like plant mobile" evidence="2">
    <location>
        <begin position="174"/>
        <end position="301"/>
    </location>
</feature>
<proteinExistence type="predicted"/>
<dbReference type="AlphaFoldDB" id="A0AAW0K2K3"/>
<feature type="compositionally biased region" description="Basic residues" evidence="1">
    <location>
        <begin position="288"/>
        <end position="300"/>
    </location>
</feature>
<keyword evidence="4" id="KW-1185">Reference proteome</keyword>